<reference evidence="4" key="1">
    <citation type="submission" date="2021-02" db="EMBL/GenBank/DDBJ databases">
        <authorList>
            <person name="Dougan E. K."/>
            <person name="Rhodes N."/>
            <person name="Thang M."/>
            <person name="Chan C."/>
        </authorList>
    </citation>
    <scope>NUCLEOTIDE SEQUENCE</scope>
</reference>
<dbReference type="InterPro" id="IPR018247">
    <property type="entry name" value="EF_Hand_1_Ca_BS"/>
</dbReference>
<dbReference type="Proteomes" id="UP000654075">
    <property type="component" value="Unassembled WGS sequence"/>
</dbReference>
<name>A0A813HP74_POLGL</name>
<dbReference type="Gene3D" id="1.10.238.10">
    <property type="entry name" value="EF-hand"/>
    <property type="match status" value="1"/>
</dbReference>
<dbReference type="InterPro" id="IPR011992">
    <property type="entry name" value="EF-hand-dom_pair"/>
</dbReference>
<keyword evidence="1" id="KW-0106">Calcium</keyword>
<evidence type="ECO:0000259" key="3">
    <source>
        <dbReference type="PROSITE" id="PS50222"/>
    </source>
</evidence>
<feature type="domain" description="EF-hand" evidence="3">
    <location>
        <begin position="22"/>
        <end position="57"/>
    </location>
</feature>
<sequence>MANHGNHLMMSWARKMIEDDIAGRQMCDREFAAADRDGSGDLEIPEVVYLVSKICKSMSIKMPQREKVVQLVKVCDKSKDGSLQLTEFRAAFKSVLKSCVHEAEAEGATTTTTTTTTTAAEVAGATTTSTTTTTIHEIEIPQPTPEAEPQPDNNNYNNSNNNNNNNNKNINNQPAREQLELSFSRSLVLLKVIF</sequence>
<proteinExistence type="predicted"/>
<dbReference type="AlphaFoldDB" id="A0A813HP74"/>
<evidence type="ECO:0000313" key="4">
    <source>
        <dbReference type="EMBL" id="CAE8639261.1"/>
    </source>
</evidence>
<evidence type="ECO:0000313" key="5">
    <source>
        <dbReference type="Proteomes" id="UP000654075"/>
    </source>
</evidence>
<keyword evidence="5" id="KW-1185">Reference proteome</keyword>
<dbReference type="InterPro" id="IPR002048">
    <property type="entry name" value="EF_hand_dom"/>
</dbReference>
<dbReference type="PROSITE" id="PS50222">
    <property type="entry name" value="EF_HAND_2"/>
    <property type="match status" value="2"/>
</dbReference>
<protein>
    <recommendedName>
        <fullName evidence="3">EF-hand domain-containing protein</fullName>
    </recommendedName>
</protein>
<comment type="caution">
    <text evidence="4">The sequence shown here is derived from an EMBL/GenBank/DDBJ whole genome shotgun (WGS) entry which is preliminary data.</text>
</comment>
<dbReference type="SUPFAM" id="SSF47473">
    <property type="entry name" value="EF-hand"/>
    <property type="match status" value="1"/>
</dbReference>
<gene>
    <name evidence="4" type="ORF">PGLA1383_LOCUS54306</name>
</gene>
<dbReference type="PROSITE" id="PS00018">
    <property type="entry name" value="EF_HAND_1"/>
    <property type="match status" value="2"/>
</dbReference>
<dbReference type="GO" id="GO:0005509">
    <property type="term" value="F:calcium ion binding"/>
    <property type="evidence" value="ECO:0007669"/>
    <property type="project" value="InterPro"/>
</dbReference>
<organism evidence="4 5">
    <name type="scientific">Polarella glacialis</name>
    <name type="common">Dinoflagellate</name>
    <dbReference type="NCBI Taxonomy" id="89957"/>
    <lineage>
        <taxon>Eukaryota</taxon>
        <taxon>Sar</taxon>
        <taxon>Alveolata</taxon>
        <taxon>Dinophyceae</taxon>
        <taxon>Suessiales</taxon>
        <taxon>Suessiaceae</taxon>
        <taxon>Polarella</taxon>
    </lineage>
</organism>
<feature type="compositionally biased region" description="Low complexity" evidence="2">
    <location>
        <begin position="153"/>
        <end position="171"/>
    </location>
</feature>
<feature type="region of interest" description="Disordered" evidence="2">
    <location>
        <begin position="124"/>
        <end position="171"/>
    </location>
</feature>
<evidence type="ECO:0000256" key="2">
    <source>
        <dbReference type="SAM" id="MobiDB-lite"/>
    </source>
</evidence>
<evidence type="ECO:0000256" key="1">
    <source>
        <dbReference type="ARBA" id="ARBA00022837"/>
    </source>
</evidence>
<accession>A0A813HP74</accession>
<feature type="domain" description="EF-hand" evidence="3">
    <location>
        <begin position="63"/>
        <end position="98"/>
    </location>
</feature>
<feature type="compositionally biased region" description="Low complexity" evidence="2">
    <location>
        <begin position="124"/>
        <end position="134"/>
    </location>
</feature>
<dbReference type="EMBL" id="CAJNNV010032198">
    <property type="protein sequence ID" value="CAE8639261.1"/>
    <property type="molecule type" value="Genomic_DNA"/>
</dbReference>